<feature type="chain" id="PRO_5044870428" evidence="1">
    <location>
        <begin position="24"/>
        <end position="308"/>
    </location>
</feature>
<dbReference type="EMBL" id="JAUDFV010000105">
    <property type="protein sequence ID" value="KAL2731356.1"/>
    <property type="molecule type" value="Genomic_DNA"/>
</dbReference>
<protein>
    <submittedName>
        <fullName evidence="2">Uncharacterized protein</fullName>
    </submittedName>
</protein>
<gene>
    <name evidence="2" type="ORF">V1478_004901</name>
</gene>
<comment type="caution">
    <text evidence="2">The sequence shown here is derived from an EMBL/GenBank/DDBJ whole genome shotgun (WGS) entry which is preliminary data.</text>
</comment>
<name>A0ABD2BF19_VESSQ</name>
<evidence type="ECO:0000313" key="2">
    <source>
        <dbReference type="EMBL" id="KAL2731356.1"/>
    </source>
</evidence>
<accession>A0ABD2BF19</accession>
<evidence type="ECO:0000256" key="1">
    <source>
        <dbReference type="SAM" id="SignalP"/>
    </source>
</evidence>
<organism evidence="2 3">
    <name type="scientific">Vespula squamosa</name>
    <name type="common">Southern yellow jacket</name>
    <name type="synonym">Wasp</name>
    <dbReference type="NCBI Taxonomy" id="30214"/>
    <lineage>
        <taxon>Eukaryota</taxon>
        <taxon>Metazoa</taxon>
        <taxon>Ecdysozoa</taxon>
        <taxon>Arthropoda</taxon>
        <taxon>Hexapoda</taxon>
        <taxon>Insecta</taxon>
        <taxon>Pterygota</taxon>
        <taxon>Neoptera</taxon>
        <taxon>Endopterygota</taxon>
        <taxon>Hymenoptera</taxon>
        <taxon>Apocrita</taxon>
        <taxon>Aculeata</taxon>
        <taxon>Vespoidea</taxon>
        <taxon>Vespidae</taxon>
        <taxon>Vespinae</taxon>
        <taxon>Vespula</taxon>
    </lineage>
</organism>
<keyword evidence="3" id="KW-1185">Reference proteome</keyword>
<reference evidence="2 3" key="1">
    <citation type="journal article" date="2024" name="Ann. Entomol. Soc. Am.">
        <title>Genomic analyses of the southern and eastern yellowjacket wasps (Hymenoptera: Vespidae) reveal evolutionary signatures of social life.</title>
        <authorList>
            <person name="Catto M.A."/>
            <person name="Caine P.B."/>
            <person name="Orr S.E."/>
            <person name="Hunt B.G."/>
            <person name="Goodisman M.A.D."/>
        </authorList>
    </citation>
    <scope>NUCLEOTIDE SEQUENCE [LARGE SCALE GENOMIC DNA]</scope>
    <source>
        <strain evidence="2">233</strain>
        <tissue evidence="2">Head and thorax</tissue>
    </source>
</reference>
<sequence>MTYYESNSTTFVVLLALAAVAVASPVGKENVQQESLVDNEADLAKIKGSAGIKCRGKKCEVHVGIGGSWYVADDGTLVPVLEAEPAGGHVDVECHGKRCSGNIGVGVDWFKDEDGNVSPVIVPIPRPTEEDSVTGDNYRYRGGKIPTVPIIPKDMPRLIKPKSYNAEEEDKEPAYVQKDVVLGNGNEPVEMVFDSDCNEAEADDMRCNDVTLGIQWYKLPSGEIVSQFTEDENTSIEQVGPTTARVKWNGKGRVVCRKRKCHVEISGGVHNRRRRDLGNDAVEINKTFLTLKEKDLPLDMVLHFARYD</sequence>
<feature type="signal peptide" evidence="1">
    <location>
        <begin position="1"/>
        <end position="23"/>
    </location>
</feature>
<keyword evidence="1" id="KW-0732">Signal</keyword>
<proteinExistence type="predicted"/>
<dbReference type="Proteomes" id="UP001607302">
    <property type="component" value="Unassembled WGS sequence"/>
</dbReference>
<evidence type="ECO:0000313" key="3">
    <source>
        <dbReference type="Proteomes" id="UP001607302"/>
    </source>
</evidence>
<dbReference type="AlphaFoldDB" id="A0ABD2BF19"/>